<dbReference type="RefSeq" id="WP_368008505.1">
    <property type="nucleotide sequence ID" value="NZ_JAMXFF010000041.1"/>
</dbReference>
<accession>A0ABT2MWA3</accession>
<organism evidence="1 2">
    <name type="scientific">Laspinema palackyanum D2a</name>
    <dbReference type="NCBI Taxonomy" id="2953684"/>
    <lineage>
        <taxon>Bacteria</taxon>
        <taxon>Bacillati</taxon>
        <taxon>Cyanobacteriota</taxon>
        <taxon>Cyanophyceae</taxon>
        <taxon>Oscillatoriophycideae</taxon>
        <taxon>Oscillatoriales</taxon>
        <taxon>Laspinemataceae</taxon>
        <taxon>Laspinema</taxon>
        <taxon>Laspinema palackyanum</taxon>
    </lineage>
</organism>
<proteinExistence type="predicted"/>
<protein>
    <submittedName>
        <fullName evidence="1">Uncharacterized protein</fullName>
    </submittedName>
</protein>
<name>A0ABT2MWA3_9CYAN</name>
<sequence length="121" mass="12545">MTQNNVHFSCHLSFVLGHLSLVDGVHVCSNDFSRCSRVVADAITPAIRGSSDGEGTGGLAFVLSLMSWVDGVHVCSNDFSRCSGVMADAITPAIRGSSDRDGTGGLAIAEGVTKADAFVTR</sequence>
<comment type="caution">
    <text evidence="1">The sequence shown here is derived from an EMBL/GenBank/DDBJ whole genome shotgun (WGS) entry which is preliminary data.</text>
</comment>
<dbReference type="Proteomes" id="UP001525890">
    <property type="component" value="Unassembled WGS sequence"/>
</dbReference>
<keyword evidence="2" id="KW-1185">Reference proteome</keyword>
<gene>
    <name evidence="1" type="ORF">NG799_22190</name>
</gene>
<evidence type="ECO:0000313" key="1">
    <source>
        <dbReference type="EMBL" id="MCT7969026.1"/>
    </source>
</evidence>
<reference evidence="1 2" key="1">
    <citation type="journal article" date="2022" name="Front. Microbiol.">
        <title>High genomic differentiation and limited gene flow indicate recent cryptic speciation within the genus Laspinema (cyanobacteria).</title>
        <authorList>
            <person name="Stanojkovic A."/>
            <person name="Skoupy S."/>
            <person name="Skaloud P."/>
            <person name="Dvorak P."/>
        </authorList>
    </citation>
    <scope>NUCLEOTIDE SEQUENCE [LARGE SCALE GENOMIC DNA]</scope>
    <source>
        <strain evidence="1 2">D2a</strain>
    </source>
</reference>
<dbReference type="EMBL" id="JAMXFF010000041">
    <property type="protein sequence ID" value="MCT7969026.1"/>
    <property type="molecule type" value="Genomic_DNA"/>
</dbReference>
<evidence type="ECO:0000313" key="2">
    <source>
        <dbReference type="Proteomes" id="UP001525890"/>
    </source>
</evidence>